<name>A0A3B0WMQ6_9ZZZZ</name>
<evidence type="ECO:0000259" key="1">
    <source>
        <dbReference type="Pfam" id="PF00903"/>
    </source>
</evidence>
<accession>A0A3B0WMQ6</accession>
<dbReference type="SUPFAM" id="SSF54593">
    <property type="entry name" value="Glyoxalase/Bleomycin resistance protein/Dihydroxybiphenyl dioxygenase"/>
    <property type="match status" value="1"/>
</dbReference>
<dbReference type="EMBL" id="UOFD01000037">
    <property type="protein sequence ID" value="VAW51907.1"/>
    <property type="molecule type" value="Genomic_DNA"/>
</dbReference>
<reference evidence="2" key="1">
    <citation type="submission" date="2018-06" db="EMBL/GenBank/DDBJ databases">
        <authorList>
            <person name="Zhirakovskaya E."/>
        </authorList>
    </citation>
    <scope>NUCLEOTIDE SEQUENCE</scope>
</reference>
<dbReference type="Gene3D" id="3.10.180.10">
    <property type="entry name" value="2,3-Dihydroxybiphenyl 1,2-Dioxygenase, domain 1"/>
    <property type="match status" value="1"/>
</dbReference>
<gene>
    <name evidence="2" type="ORF">MNBD_GAMMA06-2088</name>
</gene>
<organism evidence="2">
    <name type="scientific">hydrothermal vent metagenome</name>
    <dbReference type="NCBI Taxonomy" id="652676"/>
    <lineage>
        <taxon>unclassified sequences</taxon>
        <taxon>metagenomes</taxon>
        <taxon>ecological metagenomes</taxon>
    </lineage>
</organism>
<sequence length="128" mass="14540">MAILSSIPVLNCQSIEDTLAFYQQLLQFVVVNKREENGKLCWVHIMHSDTTLMLQSDRSQNTHSIPATKSNIALYFFVNNIAELHHLIKAKNNKISEIKNTDYQTQEFSLIDPEGNPVTLGMTMNSKS</sequence>
<protein>
    <recommendedName>
        <fullName evidence="1">Glyoxalase/fosfomycin resistance/dioxygenase domain-containing protein</fullName>
    </recommendedName>
</protein>
<dbReference type="InterPro" id="IPR029068">
    <property type="entry name" value="Glyas_Bleomycin-R_OHBP_Dase"/>
</dbReference>
<proteinExistence type="predicted"/>
<dbReference type="Pfam" id="PF00903">
    <property type="entry name" value="Glyoxalase"/>
    <property type="match status" value="1"/>
</dbReference>
<dbReference type="AlphaFoldDB" id="A0A3B0WMQ6"/>
<dbReference type="InterPro" id="IPR004360">
    <property type="entry name" value="Glyas_Fos-R_dOase_dom"/>
</dbReference>
<feature type="domain" description="Glyoxalase/fosfomycin resistance/dioxygenase" evidence="1">
    <location>
        <begin position="9"/>
        <end position="118"/>
    </location>
</feature>
<evidence type="ECO:0000313" key="2">
    <source>
        <dbReference type="EMBL" id="VAW51907.1"/>
    </source>
</evidence>